<comment type="caution">
    <text evidence="1">The sequence shown here is derived from an EMBL/GenBank/DDBJ whole genome shotgun (WGS) entry which is preliminary data.</text>
</comment>
<dbReference type="Proteomes" id="UP000653076">
    <property type="component" value="Unassembled WGS sequence"/>
</dbReference>
<evidence type="ECO:0000313" key="2">
    <source>
        <dbReference type="Proteomes" id="UP000653076"/>
    </source>
</evidence>
<accession>A0ABQ4JAV0</accession>
<protein>
    <recommendedName>
        <fullName evidence="3">Ig-like domain-containing protein</fullName>
    </recommendedName>
</protein>
<organism evidence="1 2">
    <name type="scientific">Micromonospora qiuiae</name>
    <dbReference type="NCBI Taxonomy" id="502268"/>
    <lineage>
        <taxon>Bacteria</taxon>
        <taxon>Bacillati</taxon>
        <taxon>Actinomycetota</taxon>
        <taxon>Actinomycetes</taxon>
        <taxon>Micromonosporales</taxon>
        <taxon>Micromonosporaceae</taxon>
        <taxon>Micromonospora</taxon>
    </lineage>
</organism>
<name>A0ABQ4JAV0_9ACTN</name>
<evidence type="ECO:0008006" key="3">
    <source>
        <dbReference type="Google" id="ProtNLM"/>
    </source>
</evidence>
<keyword evidence="2" id="KW-1185">Reference proteome</keyword>
<gene>
    <name evidence="1" type="ORF">Vqi01_24720</name>
</gene>
<dbReference type="EMBL" id="BOPC01000031">
    <property type="protein sequence ID" value="GIJ27310.1"/>
    <property type="molecule type" value="Genomic_DNA"/>
</dbReference>
<reference evidence="1 2" key="1">
    <citation type="submission" date="2021-01" db="EMBL/GenBank/DDBJ databases">
        <title>Whole genome shotgun sequence of Verrucosispora qiuiae NBRC 106684.</title>
        <authorList>
            <person name="Komaki H."/>
            <person name="Tamura T."/>
        </authorList>
    </citation>
    <scope>NUCLEOTIDE SEQUENCE [LARGE SCALE GENOMIC DNA]</scope>
    <source>
        <strain evidence="1 2">NBRC 106684</strain>
    </source>
</reference>
<evidence type="ECO:0000313" key="1">
    <source>
        <dbReference type="EMBL" id="GIJ27310.1"/>
    </source>
</evidence>
<proteinExistence type="predicted"/>
<sequence>MRCSPACCSCSPRAGAGPGWISREARTVNPPTNLQCTAGLLDPPTFTWDLPVGGLTRSGFTWHLSGPFFGGGTLGPNATTVTHAIGPNTPTCRNLRRP</sequence>